<dbReference type="HAMAP" id="MF_01039">
    <property type="entry name" value="PGAM_GpmA"/>
    <property type="match status" value="1"/>
</dbReference>
<dbReference type="NCBIfam" id="NF010713">
    <property type="entry name" value="PRK14115.1"/>
    <property type="match status" value="1"/>
</dbReference>
<protein>
    <recommendedName>
        <fullName evidence="4 5">2,3-bisphosphoglycerate-dependent phosphoglycerate mutase</fullName>
        <shortName evidence="4">BPG-dependent PGAM</shortName>
        <shortName evidence="4">PGAM</shortName>
        <shortName evidence="4">Phosphoglyceromutase</shortName>
        <shortName evidence="4">dPGM</shortName>
        <ecNumber evidence="4 5">5.4.2.11</ecNumber>
    </recommendedName>
</protein>
<dbReference type="PANTHER" id="PTHR11931">
    <property type="entry name" value="PHOSPHOGLYCERATE MUTASE"/>
    <property type="match status" value="1"/>
</dbReference>
<dbReference type="PROSITE" id="PS00175">
    <property type="entry name" value="PG_MUTASE"/>
    <property type="match status" value="1"/>
</dbReference>
<dbReference type="SMART" id="SM00855">
    <property type="entry name" value="PGAM"/>
    <property type="match status" value="1"/>
</dbReference>
<reference evidence="6 7" key="1">
    <citation type="submission" date="2022-01" db="EMBL/GenBank/DDBJ databases">
        <title>Collection of gut derived symbiotic bacterial strains cultured from healthy donors.</title>
        <authorList>
            <person name="Lin H."/>
            <person name="Kohout C."/>
            <person name="Waligurski E."/>
            <person name="Pamer E.G."/>
        </authorList>
    </citation>
    <scope>NUCLEOTIDE SEQUENCE [LARGE SCALE GENOMIC DNA]</scope>
    <source>
        <strain evidence="6 7">DFI.7.58</strain>
    </source>
</reference>
<comment type="caution">
    <text evidence="6">The sequence shown here is derived from an EMBL/GenBank/DDBJ whole genome shotgun (WGS) entry which is preliminary data.</text>
</comment>
<dbReference type="SUPFAM" id="SSF53254">
    <property type="entry name" value="Phosphoglycerate mutase-like"/>
    <property type="match status" value="1"/>
</dbReference>
<sequence>MSENRKLVLIRHGESEWNKLNLFTGWTDVGLSETGRQEAAQAGKTLKEAGYDFDICYTSYLKRAIHTLNLTLEQMDREWLPVVKNWKLNERHYGALQGLNKSETAQKYGENQVKIWRRSFDIQPPALEESDERNPRGHAQYRKVDPRQLPLTESLKDTIARVIPYFEQEIRPRIEAGERVVIAAHGNSLRALVKYFENLSEEEIVGVNIPTAVPLVYEFAPDFTVVHKEYLGDPAVIAAKMQSVANQGKAGK</sequence>
<evidence type="ECO:0000256" key="4">
    <source>
        <dbReference type="HAMAP-Rule" id="MF_01039"/>
    </source>
</evidence>
<evidence type="ECO:0000313" key="6">
    <source>
        <dbReference type="EMBL" id="MCG4611857.1"/>
    </source>
</evidence>
<dbReference type="Proteomes" id="UP001298681">
    <property type="component" value="Unassembled WGS sequence"/>
</dbReference>
<feature type="binding site" evidence="4">
    <location>
        <position position="101"/>
    </location>
    <ligand>
        <name>substrate</name>
    </ligand>
</feature>
<comment type="function">
    <text evidence="4 5">Catalyzes the interconversion of 2-phosphoglycerate and 3-phosphoglycerate.</text>
</comment>
<evidence type="ECO:0000256" key="1">
    <source>
        <dbReference type="ARBA" id="ARBA00006717"/>
    </source>
</evidence>
<accession>A0ABS9MNR8</accession>
<evidence type="ECO:0000313" key="7">
    <source>
        <dbReference type="Proteomes" id="UP001298681"/>
    </source>
</evidence>
<dbReference type="InterPro" id="IPR029033">
    <property type="entry name" value="His_PPase_superfam"/>
</dbReference>
<name>A0ABS9MNR8_9FIRM</name>
<dbReference type="CDD" id="cd07067">
    <property type="entry name" value="HP_PGM_like"/>
    <property type="match status" value="1"/>
</dbReference>
<keyword evidence="3 4" id="KW-0413">Isomerase</keyword>
<feature type="binding site" evidence="4">
    <location>
        <begin position="117"/>
        <end position="118"/>
    </location>
    <ligand>
        <name>substrate</name>
    </ligand>
</feature>
<evidence type="ECO:0000256" key="5">
    <source>
        <dbReference type="RuleBase" id="RU004512"/>
    </source>
</evidence>
<proteinExistence type="inferred from homology"/>
<dbReference type="Gene3D" id="3.40.50.1240">
    <property type="entry name" value="Phosphoglycerate mutase-like"/>
    <property type="match status" value="1"/>
</dbReference>
<feature type="binding site" evidence="4">
    <location>
        <begin position="11"/>
        <end position="18"/>
    </location>
    <ligand>
        <name>substrate</name>
    </ligand>
</feature>
<dbReference type="InterPro" id="IPR001345">
    <property type="entry name" value="PG/BPGM_mutase_AS"/>
</dbReference>
<keyword evidence="7" id="KW-1185">Reference proteome</keyword>
<comment type="catalytic activity">
    <reaction evidence="4 5">
        <text>(2R)-2-phosphoglycerate = (2R)-3-phosphoglycerate</text>
        <dbReference type="Rhea" id="RHEA:15901"/>
        <dbReference type="ChEBI" id="CHEBI:58272"/>
        <dbReference type="ChEBI" id="CHEBI:58289"/>
        <dbReference type="EC" id="5.4.2.11"/>
    </reaction>
</comment>
<dbReference type="EC" id="5.4.2.11" evidence="4 5"/>
<dbReference type="EMBL" id="JAKNHQ010000025">
    <property type="protein sequence ID" value="MCG4611857.1"/>
    <property type="molecule type" value="Genomic_DNA"/>
</dbReference>
<evidence type="ECO:0000256" key="3">
    <source>
        <dbReference type="ARBA" id="ARBA00023235"/>
    </source>
</evidence>
<dbReference type="PIRSF" id="PIRSF000709">
    <property type="entry name" value="6PFK_2-Ptase"/>
    <property type="match status" value="1"/>
</dbReference>
<dbReference type="InterPro" id="IPR005952">
    <property type="entry name" value="Phosphogly_mut1"/>
</dbReference>
<feature type="site" description="Transition state stabilizer" evidence="4">
    <location>
        <position position="185"/>
    </location>
</feature>
<evidence type="ECO:0000256" key="2">
    <source>
        <dbReference type="ARBA" id="ARBA00023152"/>
    </source>
</evidence>
<keyword evidence="2 4" id="KW-0324">Glycolysis</keyword>
<feature type="active site" description="Proton donor/acceptor" evidence="4">
    <location>
        <position position="90"/>
    </location>
</feature>
<feature type="binding site" evidence="4">
    <location>
        <begin position="90"/>
        <end position="93"/>
    </location>
    <ligand>
        <name>substrate</name>
    </ligand>
</feature>
<feature type="active site" description="Tele-phosphohistidine intermediate" evidence="4">
    <location>
        <position position="12"/>
    </location>
</feature>
<feature type="binding site" evidence="4">
    <location>
        <begin position="186"/>
        <end position="187"/>
    </location>
    <ligand>
        <name>substrate</name>
    </ligand>
</feature>
<dbReference type="GO" id="GO:0004619">
    <property type="term" value="F:phosphoglycerate mutase activity"/>
    <property type="evidence" value="ECO:0007669"/>
    <property type="project" value="UniProtKB-EC"/>
</dbReference>
<comment type="pathway">
    <text evidence="4 5">Carbohydrate degradation; glycolysis; pyruvate from D-glyceraldehyde 3-phosphate: step 3/5.</text>
</comment>
<gene>
    <name evidence="4 6" type="primary">gpmA</name>
    <name evidence="6" type="ORF">L0P57_13050</name>
</gene>
<comment type="similarity">
    <text evidence="1 4">Belongs to the phosphoglycerate mutase family. BPG-dependent PGAM subfamily.</text>
</comment>
<dbReference type="NCBIfam" id="TIGR01258">
    <property type="entry name" value="pgm_1"/>
    <property type="match status" value="1"/>
</dbReference>
<feature type="binding site" evidence="4">
    <location>
        <begin position="24"/>
        <end position="25"/>
    </location>
    <ligand>
        <name>substrate</name>
    </ligand>
</feature>
<dbReference type="Pfam" id="PF00300">
    <property type="entry name" value="His_Phos_1"/>
    <property type="match status" value="1"/>
</dbReference>
<organism evidence="6 7">
    <name type="scientific">Anaeromassilibacillus senegalensis</name>
    <dbReference type="NCBI Taxonomy" id="1673717"/>
    <lineage>
        <taxon>Bacteria</taxon>
        <taxon>Bacillati</taxon>
        <taxon>Bacillota</taxon>
        <taxon>Clostridia</taxon>
        <taxon>Eubacteriales</taxon>
        <taxon>Acutalibacteraceae</taxon>
        <taxon>Anaeromassilibacillus</taxon>
    </lineage>
</organism>
<keyword evidence="4" id="KW-0312">Gluconeogenesis</keyword>
<feature type="binding site" evidence="4">
    <location>
        <position position="63"/>
    </location>
    <ligand>
        <name>substrate</name>
    </ligand>
</feature>
<dbReference type="InterPro" id="IPR013078">
    <property type="entry name" value="His_Pase_superF_clade-1"/>
</dbReference>
<dbReference type="RefSeq" id="WP_191363023.1">
    <property type="nucleotide sequence ID" value="NZ_JAKNHQ010000025.1"/>
</dbReference>